<dbReference type="RefSeq" id="WP_077167121.1">
    <property type="nucleotide sequence ID" value="NZ_MTJY01000025.1"/>
</dbReference>
<sequence>MLWVSRENRYVPDDDVNSRTAMYKAREDYADDLIEAGAQPFDFFIYYWRDEPEDSLSSRLDGMLAGFKAGDTLILQLPLFIRPLNIKRLIEKIHSNYGGKVIGLVHDYYPLWHPNEAQADTESDPWLDLSSYRTYHELLPLCDGLIVHSQHYKEALQKAVNFQGPIVTQGPFSYHMAPSDQVNTPKFEKKLVFAGNIGKAAYLSDVPTAWRLDVFGSRPNSKLLTRENINYKGSFTPTELPAHLDSGFGLVWDSDRFDQAVGESAEYSRLSYEHKLSLYLVKRMPIFIWKYAAPAKWVTANHLGFAVENLADIWPIIDSFTVDQYQEMQAHLSLVSKLIRHGMFAKHAAFEAVLAVNELANKW</sequence>
<evidence type="ECO:0000313" key="4">
    <source>
        <dbReference type="EMBL" id="ONN75028.1"/>
    </source>
</evidence>
<dbReference type="InterPro" id="IPR058591">
    <property type="entry name" value="Gtf3_N"/>
</dbReference>
<dbReference type="Pfam" id="PF26334">
    <property type="entry name" value="Gtf3_N"/>
    <property type="match status" value="1"/>
</dbReference>
<dbReference type="PIRSF" id="PIRSF007023">
    <property type="entry name" value="UDP-Galf_transf"/>
    <property type="match status" value="1"/>
</dbReference>
<comment type="caution">
    <text evidence="4">The sequence shown here is derived from an EMBL/GenBank/DDBJ whole genome shotgun (WGS) entry which is preliminary data.</text>
</comment>
<protein>
    <submittedName>
        <fullName evidence="4">Glycosyltransferase</fullName>
    </submittedName>
</protein>
<dbReference type="AlphaFoldDB" id="A0AAX0K371"/>
<proteinExistence type="predicted"/>
<evidence type="ECO:0000259" key="3">
    <source>
        <dbReference type="Pfam" id="PF26337"/>
    </source>
</evidence>
<keyword evidence="1" id="KW-0808">Transferase</keyword>
<gene>
    <name evidence="4" type="ORF">BWR10_05165</name>
</gene>
<evidence type="ECO:0000259" key="2">
    <source>
        <dbReference type="Pfam" id="PF26334"/>
    </source>
</evidence>
<dbReference type="Pfam" id="PF26337">
    <property type="entry name" value="Gtf3_C"/>
    <property type="match status" value="1"/>
</dbReference>
<reference evidence="4 5" key="1">
    <citation type="submission" date="2017-01" db="EMBL/GenBank/DDBJ databases">
        <title>In silico prediction, in vitro antibacterial spectrum and physicochemical properties of a putative bacteriocin produced by Lactobacillus rhamnosus strain L156.4.</title>
        <authorList>
            <person name="Silveira A.M."/>
            <person name="Monteiro A.S."/>
            <person name="Santos V.L."/>
            <person name="Nicoli J.R."/>
            <person name="Azevedo V."/>
            <person name="Soares S.C."/>
            <person name="Castro-Oliveira L."/>
            <person name="Dias-Souza M.V."/>
            <person name="Nardi R.M."/>
        </authorList>
    </citation>
    <scope>NUCLEOTIDE SEQUENCE [LARGE SCALE GENOMIC DNA]</scope>
    <source>
        <strain evidence="4 5">L156.4</strain>
    </source>
</reference>
<organism evidence="4 5">
    <name type="scientific">Lacticaseibacillus rhamnosus</name>
    <name type="common">Lactobacillus rhamnosus</name>
    <dbReference type="NCBI Taxonomy" id="47715"/>
    <lineage>
        <taxon>Bacteria</taxon>
        <taxon>Bacillati</taxon>
        <taxon>Bacillota</taxon>
        <taxon>Bacilli</taxon>
        <taxon>Lactobacillales</taxon>
        <taxon>Lactobacillaceae</taxon>
        <taxon>Lacticaseibacillus</taxon>
    </lineage>
</organism>
<feature type="domain" description="Glucosyltransferase 3-like N-terminal" evidence="2">
    <location>
        <begin position="15"/>
        <end position="170"/>
    </location>
</feature>
<dbReference type="EMBL" id="MTJY01000025">
    <property type="protein sequence ID" value="ONN75028.1"/>
    <property type="molecule type" value="Genomic_DNA"/>
</dbReference>
<dbReference type="Proteomes" id="UP000189067">
    <property type="component" value="Unassembled WGS sequence"/>
</dbReference>
<dbReference type="InterPro" id="IPR058592">
    <property type="entry name" value="Gtf3_C"/>
</dbReference>
<feature type="domain" description="Glucosyltransferase 3-like C-terminal" evidence="3">
    <location>
        <begin position="191"/>
        <end position="351"/>
    </location>
</feature>
<dbReference type="Gene3D" id="3.40.50.2000">
    <property type="entry name" value="Glycogen Phosphorylase B"/>
    <property type="match status" value="2"/>
</dbReference>
<accession>A0AAX0K371</accession>
<evidence type="ECO:0000256" key="1">
    <source>
        <dbReference type="ARBA" id="ARBA00022679"/>
    </source>
</evidence>
<evidence type="ECO:0000313" key="5">
    <source>
        <dbReference type="Proteomes" id="UP000189067"/>
    </source>
</evidence>
<name>A0AAX0K371_LACRH</name>